<evidence type="ECO:0000259" key="6">
    <source>
        <dbReference type="PROSITE" id="PS51350"/>
    </source>
</evidence>
<dbReference type="PANTHER" id="PTHR33705">
    <property type="entry name" value="PHOSPHOCARRIER PROTEIN HPR"/>
    <property type="match status" value="1"/>
</dbReference>
<sequence>MTTTASAVLKDPLGLHARPSVKLVKLAKTFDATVEIAADPEGPWTAAKSLIKVMKVKARHGTALHVRATGADEAAAVAALVELVEADFPEDGSDG</sequence>
<evidence type="ECO:0000256" key="1">
    <source>
        <dbReference type="ARBA" id="ARBA00003681"/>
    </source>
</evidence>
<keyword evidence="4" id="KW-0762">Sugar transport</keyword>
<dbReference type="InterPro" id="IPR050399">
    <property type="entry name" value="HPr"/>
</dbReference>
<dbReference type="Proteomes" id="UP000292781">
    <property type="component" value="Unassembled WGS sequence"/>
</dbReference>
<dbReference type="PROSITE" id="PS51350">
    <property type="entry name" value="PTS_HPR_DOM"/>
    <property type="match status" value="1"/>
</dbReference>
<dbReference type="Pfam" id="PF00381">
    <property type="entry name" value="PTS-HPr"/>
    <property type="match status" value="1"/>
</dbReference>
<evidence type="ECO:0000313" key="8">
    <source>
        <dbReference type="Proteomes" id="UP000292781"/>
    </source>
</evidence>
<dbReference type="InterPro" id="IPR000032">
    <property type="entry name" value="HPr-like"/>
</dbReference>
<dbReference type="EMBL" id="SJFN01000018">
    <property type="protein sequence ID" value="TBW36754.1"/>
    <property type="molecule type" value="Genomic_DNA"/>
</dbReference>
<dbReference type="PANTHER" id="PTHR33705:SF1">
    <property type="entry name" value="PHOSPHOCARRIER PROTEIN HPR"/>
    <property type="match status" value="1"/>
</dbReference>
<reference evidence="7 8" key="1">
    <citation type="submission" date="2019-02" db="EMBL/GenBank/DDBJ databases">
        <title>Siculibacillus lacustris gen. nov., sp. nov., a new rosette-forming bacterium isolated from a freshwater crater lake (Lake St. Ana, Romania).</title>
        <authorList>
            <person name="Felfoldi T."/>
            <person name="Marton Z."/>
            <person name="Szabo A."/>
            <person name="Mentes A."/>
            <person name="Boka K."/>
            <person name="Marialigeti K."/>
            <person name="Mathe I."/>
            <person name="Koncz M."/>
            <person name="Schumann P."/>
            <person name="Toth E."/>
        </authorList>
    </citation>
    <scope>NUCLEOTIDE SEQUENCE [LARGE SCALE GENOMIC DNA]</scope>
    <source>
        <strain evidence="7 8">SA-279</strain>
    </source>
</reference>
<dbReference type="OrthoDB" id="9807562at2"/>
<feature type="domain" description="HPr" evidence="6">
    <location>
        <begin position="2"/>
        <end position="91"/>
    </location>
</feature>
<evidence type="ECO:0000256" key="3">
    <source>
        <dbReference type="ARBA" id="ARBA00022448"/>
    </source>
</evidence>
<evidence type="ECO:0000256" key="5">
    <source>
        <dbReference type="ARBA" id="ARBA00033055"/>
    </source>
</evidence>
<evidence type="ECO:0000256" key="4">
    <source>
        <dbReference type="ARBA" id="ARBA00022597"/>
    </source>
</evidence>
<dbReference type="InterPro" id="IPR035895">
    <property type="entry name" value="HPr-like_sf"/>
</dbReference>
<dbReference type="InterPro" id="IPR001020">
    <property type="entry name" value="PTS_HPr_His_P_site"/>
</dbReference>
<gene>
    <name evidence="7" type="ORF">EYW49_12995</name>
</gene>
<name>A0A4Q9VMM7_9HYPH</name>
<evidence type="ECO:0000313" key="7">
    <source>
        <dbReference type="EMBL" id="TBW36754.1"/>
    </source>
</evidence>
<dbReference type="RefSeq" id="WP_131310018.1">
    <property type="nucleotide sequence ID" value="NZ_SJFN01000018.1"/>
</dbReference>
<proteinExistence type="predicted"/>
<comment type="function">
    <text evidence="1">General (non sugar-specific) component of the phosphoenolpyruvate-dependent sugar phosphotransferase system (sugar PTS). This major carbohydrate active-transport system catalyzes the phosphorylation of incoming sugar substrates concomitantly with their translocation across the cell membrane. The phosphoryl group from phosphoenolpyruvate (PEP) is transferred to the phosphoryl carrier protein HPr by enzyme I. Phospho-HPr then transfers it to the PTS EIIA domain.</text>
</comment>
<dbReference type="Gene3D" id="3.30.1340.10">
    <property type="entry name" value="HPr-like"/>
    <property type="match status" value="1"/>
</dbReference>
<protein>
    <recommendedName>
        <fullName evidence="2">Phosphocarrier protein HPr</fullName>
    </recommendedName>
    <alternativeName>
        <fullName evidence="5">Histidine-containing protein</fullName>
    </alternativeName>
</protein>
<organism evidence="7 8">
    <name type="scientific">Siculibacillus lacustris</name>
    <dbReference type="NCBI Taxonomy" id="1549641"/>
    <lineage>
        <taxon>Bacteria</taxon>
        <taxon>Pseudomonadati</taxon>
        <taxon>Pseudomonadota</taxon>
        <taxon>Alphaproteobacteria</taxon>
        <taxon>Hyphomicrobiales</taxon>
        <taxon>Ancalomicrobiaceae</taxon>
        <taxon>Siculibacillus</taxon>
    </lineage>
</organism>
<dbReference type="NCBIfam" id="TIGR01003">
    <property type="entry name" value="PTS_HPr_family"/>
    <property type="match status" value="1"/>
</dbReference>
<dbReference type="PROSITE" id="PS00369">
    <property type="entry name" value="PTS_HPR_HIS"/>
    <property type="match status" value="1"/>
</dbReference>
<keyword evidence="8" id="KW-1185">Reference proteome</keyword>
<dbReference type="SUPFAM" id="SSF55594">
    <property type="entry name" value="HPr-like"/>
    <property type="match status" value="1"/>
</dbReference>
<dbReference type="AlphaFoldDB" id="A0A4Q9VMM7"/>
<dbReference type="PRINTS" id="PR00107">
    <property type="entry name" value="PHOSPHOCPHPR"/>
</dbReference>
<evidence type="ECO:0000256" key="2">
    <source>
        <dbReference type="ARBA" id="ARBA00020422"/>
    </source>
</evidence>
<comment type="caution">
    <text evidence="7">The sequence shown here is derived from an EMBL/GenBank/DDBJ whole genome shotgun (WGS) entry which is preliminary data.</text>
</comment>
<keyword evidence="3" id="KW-0813">Transport</keyword>
<accession>A0A4Q9VMM7</accession>
<dbReference type="CDD" id="cd00367">
    <property type="entry name" value="PTS-HPr_like"/>
    <property type="match status" value="1"/>
</dbReference>